<accession>A0AAV7P3G2</accession>
<gene>
    <name evidence="2" type="ORF">NDU88_000195</name>
</gene>
<evidence type="ECO:0000313" key="3">
    <source>
        <dbReference type="Proteomes" id="UP001066276"/>
    </source>
</evidence>
<protein>
    <submittedName>
        <fullName evidence="2">Uncharacterized protein</fullName>
    </submittedName>
</protein>
<dbReference type="AlphaFoldDB" id="A0AAV7P3G2"/>
<evidence type="ECO:0000313" key="2">
    <source>
        <dbReference type="EMBL" id="KAJ1121675.1"/>
    </source>
</evidence>
<feature type="region of interest" description="Disordered" evidence="1">
    <location>
        <begin position="24"/>
        <end position="56"/>
    </location>
</feature>
<dbReference type="Proteomes" id="UP001066276">
    <property type="component" value="Chromosome 7"/>
</dbReference>
<sequence>MRSTSALGHVRQCRRDWACAARARKRTSDSAAGTGHAQHERASARQTVPQGLGMRSTSALGHVRQCRRDWACAARAR</sequence>
<keyword evidence="3" id="KW-1185">Reference proteome</keyword>
<dbReference type="EMBL" id="JANPWB010000011">
    <property type="protein sequence ID" value="KAJ1121675.1"/>
    <property type="molecule type" value="Genomic_DNA"/>
</dbReference>
<reference evidence="2" key="1">
    <citation type="journal article" date="2022" name="bioRxiv">
        <title>Sequencing and chromosome-scale assembly of the giantPleurodeles waltlgenome.</title>
        <authorList>
            <person name="Brown T."/>
            <person name="Elewa A."/>
            <person name="Iarovenko S."/>
            <person name="Subramanian E."/>
            <person name="Araus A.J."/>
            <person name="Petzold A."/>
            <person name="Susuki M."/>
            <person name="Suzuki K.-i.T."/>
            <person name="Hayashi T."/>
            <person name="Toyoda A."/>
            <person name="Oliveira C."/>
            <person name="Osipova E."/>
            <person name="Leigh N.D."/>
            <person name="Simon A."/>
            <person name="Yun M.H."/>
        </authorList>
    </citation>
    <scope>NUCLEOTIDE SEQUENCE</scope>
    <source>
        <strain evidence="2">20211129_DDA</strain>
        <tissue evidence="2">Liver</tissue>
    </source>
</reference>
<name>A0AAV7P3G2_PLEWA</name>
<comment type="caution">
    <text evidence="2">The sequence shown here is derived from an EMBL/GenBank/DDBJ whole genome shotgun (WGS) entry which is preliminary data.</text>
</comment>
<proteinExistence type="predicted"/>
<organism evidence="2 3">
    <name type="scientific">Pleurodeles waltl</name>
    <name type="common">Iberian ribbed newt</name>
    <dbReference type="NCBI Taxonomy" id="8319"/>
    <lineage>
        <taxon>Eukaryota</taxon>
        <taxon>Metazoa</taxon>
        <taxon>Chordata</taxon>
        <taxon>Craniata</taxon>
        <taxon>Vertebrata</taxon>
        <taxon>Euteleostomi</taxon>
        <taxon>Amphibia</taxon>
        <taxon>Batrachia</taxon>
        <taxon>Caudata</taxon>
        <taxon>Salamandroidea</taxon>
        <taxon>Salamandridae</taxon>
        <taxon>Pleurodelinae</taxon>
        <taxon>Pleurodeles</taxon>
    </lineage>
</organism>
<feature type="compositionally biased region" description="Polar residues" evidence="1">
    <location>
        <begin position="44"/>
        <end position="56"/>
    </location>
</feature>
<evidence type="ECO:0000256" key="1">
    <source>
        <dbReference type="SAM" id="MobiDB-lite"/>
    </source>
</evidence>